<keyword evidence="2" id="KW-0560">Oxidoreductase</keyword>
<dbReference type="NCBIfam" id="TIGR00778">
    <property type="entry name" value="ahpD_dom"/>
    <property type="match status" value="1"/>
</dbReference>
<name>A0A1H7R7H7_OLID1</name>
<protein>
    <submittedName>
        <fullName evidence="2">Alkylhydroperoxidase AhpD family core domain-containing protein</fullName>
    </submittedName>
</protein>
<evidence type="ECO:0000313" key="2">
    <source>
        <dbReference type="EMBL" id="SEL56082.1"/>
    </source>
</evidence>
<sequence length="146" mass="16580">MANRLNLKELIPDSYQILIQLSQFVANCGIDKLQQELVKIRASQINGCAYCLHMHSKDALKYGEDPKRLYVLSAWREAKNWFSKEDQVILALTEEVTLIADHGLSDRTYEEAVALFGEEMTAKLIMAVININALNRVGVSLQMHPF</sequence>
<dbReference type="PANTHER" id="PTHR34846:SF5">
    <property type="entry name" value="CARBOXYMUCONOLACTONE DECARBOXYLASE-LIKE DOMAIN-CONTAINING PROTEIN"/>
    <property type="match status" value="1"/>
</dbReference>
<dbReference type="RefSeq" id="WP_093325532.1">
    <property type="nucleotide sequence ID" value="NZ_FOAF01000002.1"/>
</dbReference>
<reference evidence="3" key="1">
    <citation type="submission" date="2016-10" db="EMBL/GenBank/DDBJ databases">
        <authorList>
            <person name="Varghese N."/>
            <person name="Submissions S."/>
        </authorList>
    </citation>
    <scope>NUCLEOTIDE SEQUENCE [LARGE SCALE GENOMIC DNA]</scope>
    <source>
        <strain evidence="3">DSM 18733</strain>
    </source>
</reference>
<keyword evidence="3" id="KW-1185">Reference proteome</keyword>
<dbReference type="SUPFAM" id="SSF69118">
    <property type="entry name" value="AhpD-like"/>
    <property type="match status" value="1"/>
</dbReference>
<keyword evidence="2" id="KW-0575">Peroxidase</keyword>
<dbReference type="OrthoDB" id="9801997at2"/>
<evidence type="ECO:0000259" key="1">
    <source>
        <dbReference type="Pfam" id="PF02627"/>
    </source>
</evidence>
<feature type="domain" description="Carboxymuconolactone decarboxylase-like" evidence="1">
    <location>
        <begin position="12"/>
        <end position="93"/>
    </location>
</feature>
<dbReference type="InterPro" id="IPR029032">
    <property type="entry name" value="AhpD-like"/>
</dbReference>
<organism evidence="2 3">
    <name type="scientific">Olivibacter domesticus</name>
    <name type="common">Pseudosphingobacterium domesticum</name>
    <dbReference type="NCBI Taxonomy" id="407022"/>
    <lineage>
        <taxon>Bacteria</taxon>
        <taxon>Pseudomonadati</taxon>
        <taxon>Bacteroidota</taxon>
        <taxon>Sphingobacteriia</taxon>
        <taxon>Sphingobacteriales</taxon>
        <taxon>Sphingobacteriaceae</taxon>
        <taxon>Olivibacter</taxon>
    </lineage>
</organism>
<dbReference type="GO" id="GO:0051920">
    <property type="term" value="F:peroxiredoxin activity"/>
    <property type="evidence" value="ECO:0007669"/>
    <property type="project" value="InterPro"/>
</dbReference>
<dbReference type="InterPro" id="IPR003779">
    <property type="entry name" value="CMD-like"/>
</dbReference>
<dbReference type="STRING" id="407022.SAMN05661044_02871"/>
<dbReference type="EMBL" id="FOAF01000002">
    <property type="protein sequence ID" value="SEL56082.1"/>
    <property type="molecule type" value="Genomic_DNA"/>
</dbReference>
<evidence type="ECO:0000313" key="3">
    <source>
        <dbReference type="Proteomes" id="UP000199421"/>
    </source>
</evidence>
<dbReference type="Gene3D" id="1.20.1290.10">
    <property type="entry name" value="AhpD-like"/>
    <property type="match status" value="1"/>
</dbReference>
<dbReference type="Proteomes" id="UP000199421">
    <property type="component" value="Unassembled WGS sequence"/>
</dbReference>
<gene>
    <name evidence="2" type="ORF">SAMN05661044_02871</name>
</gene>
<dbReference type="InterPro" id="IPR004675">
    <property type="entry name" value="AhpD_core"/>
</dbReference>
<proteinExistence type="predicted"/>
<dbReference type="Pfam" id="PF02627">
    <property type="entry name" value="CMD"/>
    <property type="match status" value="1"/>
</dbReference>
<accession>A0A1H7R7H7</accession>
<dbReference type="PANTHER" id="PTHR34846">
    <property type="entry name" value="4-CARBOXYMUCONOLACTONE DECARBOXYLASE FAMILY PROTEIN (AFU_ORTHOLOGUE AFUA_6G11590)"/>
    <property type="match status" value="1"/>
</dbReference>
<dbReference type="AlphaFoldDB" id="A0A1H7R7H7"/>